<keyword evidence="1" id="KW-0812">Transmembrane</keyword>
<keyword evidence="1" id="KW-0472">Membrane</keyword>
<dbReference type="EMBL" id="LN649232">
    <property type="protein sequence ID" value="CEI41437.1"/>
    <property type="molecule type" value="Genomic_DNA"/>
</dbReference>
<organism evidence="2 3">
    <name type="scientific">Fusarium venenatum</name>
    <dbReference type="NCBI Taxonomy" id="56646"/>
    <lineage>
        <taxon>Eukaryota</taxon>
        <taxon>Fungi</taxon>
        <taxon>Dikarya</taxon>
        <taxon>Ascomycota</taxon>
        <taxon>Pezizomycotina</taxon>
        <taxon>Sordariomycetes</taxon>
        <taxon>Hypocreomycetidae</taxon>
        <taxon>Hypocreales</taxon>
        <taxon>Nectriaceae</taxon>
        <taxon>Fusarium</taxon>
    </lineage>
</organism>
<dbReference type="Proteomes" id="UP000245910">
    <property type="component" value="Chromosome IIII"/>
</dbReference>
<proteinExistence type="predicted"/>
<keyword evidence="3" id="KW-1185">Reference proteome</keyword>
<evidence type="ECO:0000256" key="1">
    <source>
        <dbReference type="SAM" id="Phobius"/>
    </source>
</evidence>
<dbReference type="STRING" id="56646.A0A2L2TKF7"/>
<accession>A0A2L2TKF7</accession>
<name>A0A2L2TKF7_9HYPO</name>
<evidence type="ECO:0000313" key="3">
    <source>
        <dbReference type="Proteomes" id="UP000245910"/>
    </source>
</evidence>
<sequence length="140" mass="16654">MEKSALCHQTLNPGKDKLAPHPYGPPSVYQPLWTFSSLAAWDLFAFQWHIILLWNRDYEHLEKRLVKPRGMPDSCPFTAYTYPFSSEEAKEKATQPYGPFLPMLNHFGYQLFAIEPPRWDPLEYLENRQVEKREKKRKRK</sequence>
<evidence type="ECO:0000313" key="2">
    <source>
        <dbReference type="EMBL" id="CEI41437.1"/>
    </source>
</evidence>
<dbReference type="AlphaFoldDB" id="A0A2L2TKF7"/>
<keyword evidence="1" id="KW-1133">Transmembrane helix</keyword>
<feature type="transmembrane region" description="Helical" evidence="1">
    <location>
        <begin position="32"/>
        <end position="54"/>
    </location>
</feature>
<protein>
    <submittedName>
        <fullName evidence="2">Uncharacterized protein</fullName>
    </submittedName>
</protein>
<reference evidence="3" key="1">
    <citation type="submission" date="2014-10" db="EMBL/GenBank/DDBJ databases">
        <authorList>
            <person name="King R."/>
        </authorList>
    </citation>
    <scope>NUCLEOTIDE SEQUENCE [LARGE SCALE GENOMIC DNA]</scope>
    <source>
        <strain evidence="3">A3/5</strain>
    </source>
</reference>